<proteinExistence type="predicted"/>
<evidence type="ECO:0008006" key="4">
    <source>
        <dbReference type="Google" id="ProtNLM"/>
    </source>
</evidence>
<protein>
    <recommendedName>
        <fullName evidence="4">VWFA domain-containing protein</fullName>
    </recommendedName>
</protein>
<sequence>MSRNRYTRIIHSIEDRQRARQEKELRHLARDLRSVLPTNSSVVPATNEVKERRQARIARKRSQKPAVVAAPIALLLVAALAACGVGSTHGELAENQEILASCDPVAAPASSVEIDGTGSSASSEIAAERMAAVEGIVRRTAICSGHLRVQVFSASSAATATIFDQPLRLDGATDNAKLKRVPQIVEETMAEIRAAYEPAVAALPGGGSDITAQYRLAAEWARQLDGDAHLHLYIFTDGFQNVGGVKLGKKALSEQEATSLAEKTSVPELAGASVAVAGLGRVAGSPPSSEVVEGLVSLYDALCAKTGAENCLSVTEYAGVNR</sequence>
<evidence type="ECO:0000313" key="3">
    <source>
        <dbReference type="Proteomes" id="UP001139493"/>
    </source>
</evidence>
<accession>A0A9X2G3G4</accession>
<name>A0A9X2G3G4_9MICO</name>
<evidence type="ECO:0000256" key="1">
    <source>
        <dbReference type="SAM" id="Phobius"/>
    </source>
</evidence>
<keyword evidence="1" id="KW-0472">Membrane</keyword>
<reference evidence="2" key="1">
    <citation type="submission" date="2022-06" db="EMBL/GenBank/DDBJ databases">
        <title>Genomic Encyclopedia of Archaeal and Bacterial Type Strains, Phase II (KMG-II): from individual species to whole genera.</title>
        <authorList>
            <person name="Goeker M."/>
        </authorList>
    </citation>
    <scope>NUCLEOTIDE SEQUENCE</scope>
    <source>
        <strain evidence="2">DSM 26652</strain>
    </source>
</reference>
<keyword evidence="1" id="KW-0812">Transmembrane</keyword>
<keyword evidence="3" id="KW-1185">Reference proteome</keyword>
<dbReference type="Proteomes" id="UP001139493">
    <property type="component" value="Unassembled WGS sequence"/>
</dbReference>
<keyword evidence="1" id="KW-1133">Transmembrane helix</keyword>
<organism evidence="2 3">
    <name type="scientific">Promicromonospora thailandica</name>
    <dbReference type="NCBI Taxonomy" id="765201"/>
    <lineage>
        <taxon>Bacteria</taxon>
        <taxon>Bacillati</taxon>
        <taxon>Actinomycetota</taxon>
        <taxon>Actinomycetes</taxon>
        <taxon>Micrococcales</taxon>
        <taxon>Promicromonosporaceae</taxon>
        <taxon>Promicromonospora</taxon>
    </lineage>
</organism>
<evidence type="ECO:0000313" key="2">
    <source>
        <dbReference type="EMBL" id="MCP2264627.1"/>
    </source>
</evidence>
<comment type="caution">
    <text evidence="2">The sequence shown here is derived from an EMBL/GenBank/DDBJ whole genome shotgun (WGS) entry which is preliminary data.</text>
</comment>
<dbReference type="EMBL" id="JAMTCS010000005">
    <property type="protein sequence ID" value="MCP2264627.1"/>
    <property type="molecule type" value="Genomic_DNA"/>
</dbReference>
<feature type="transmembrane region" description="Helical" evidence="1">
    <location>
        <begin position="66"/>
        <end position="87"/>
    </location>
</feature>
<gene>
    <name evidence="2" type="ORF">APR03_001965</name>
</gene>
<dbReference type="AlphaFoldDB" id="A0A9X2G3G4"/>